<dbReference type="AlphaFoldDB" id="A0A0V0GYX2"/>
<name>A0A0V0GYX2_SOLCH</name>
<organism evidence="1">
    <name type="scientific">Solanum chacoense</name>
    <name type="common">Chaco potato</name>
    <dbReference type="NCBI Taxonomy" id="4108"/>
    <lineage>
        <taxon>Eukaryota</taxon>
        <taxon>Viridiplantae</taxon>
        <taxon>Streptophyta</taxon>
        <taxon>Embryophyta</taxon>
        <taxon>Tracheophyta</taxon>
        <taxon>Spermatophyta</taxon>
        <taxon>Magnoliopsida</taxon>
        <taxon>eudicotyledons</taxon>
        <taxon>Gunneridae</taxon>
        <taxon>Pentapetalae</taxon>
        <taxon>asterids</taxon>
        <taxon>lamiids</taxon>
        <taxon>Solanales</taxon>
        <taxon>Solanaceae</taxon>
        <taxon>Solanoideae</taxon>
        <taxon>Solaneae</taxon>
        <taxon>Solanum</taxon>
    </lineage>
</organism>
<proteinExistence type="predicted"/>
<evidence type="ECO:0000313" key="1">
    <source>
        <dbReference type="EMBL" id="JAP13327.1"/>
    </source>
</evidence>
<dbReference type="EMBL" id="GEDG01028225">
    <property type="protein sequence ID" value="JAP13327.1"/>
    <property type="molecule type" value="Transcribed_RNA"/>
</dbReference>
<protein>
    <submittedName>
        <fullName evidence="1">Putative ovule protein</fullName>
    </submittedName>
</protein>
<accession>A0A0V0GYX2</accession>
<reference evidence="1" key="1">
    <citation type="submission" date="2015-12" db="EMBL/GenBank/DDBJ databases">
        <title>Gene expression during late stages of embryo sac development: a critical building block for successful pollen-pistil interactions.</title>
        <authorList>
            <person name="Liu Y."/>
            <person name="Joly V."/>
            <person name="Sabar M."/>
            <person name="Matton D.P."/>
        </authorList>
    </citation>
    <scope>NUCLEOTIDE SEQUENCE</scope>
</reference>
<sequence length="68" mass="8071">MSFRCFVVQFPNKFIRKSPVIVLIHFFGLQFLHPPNFDEEIREISVHFRIPYLLLNTVTEFTVAVFSP</sequence>